<sequence length="185" mass="19825">MHKYITVPYIPLLGAKELPILPRIVGGEDAIPGEFPYQVSIQKQGLFGRSHMCGGSVLNEHHVLTAAHCLKGSNTNSLYVVMGEYDLGKNSGDEQVIVAGELVIHEHYDAATYTNDVGIIRVVPSITFNDKVMAVDLPAEMGLVEAGTECITTGWGATEEGGSSSDILKKVSLGERVVWGCGRVV</sequence>
<dbReference type="InterPro" id="IPR001254">
    <property type="entry name" value="Trypsin_dom"/>
</dbReference>
<reference evidence="3" key="1">
    <citation type="submission" date="2015-09" db="EMBL/GenBank/DDBJ databases">
        <title>Scylla olivacea transcriptome.</title>
        <authorList>
            <person name="Ikhwanuddin M."/>
        </authorList>
    </citation>
    <scope>NUCLEOTIDE SEQUENCE</scope>
</reference>
<dbReference type="PANTHER" id="PTHR24252">
    <property type="entry name" value="ACROSIN-RELATED"/>
    <property type="match status" value="1"/>
</dbReference>
<organism evidence="3">
    <name type="scientific">Scylla olivacea</name>
    <name type="common">Orange mud crab</name>
    <name type="synonym">Cancer olivacea</name>
    <dbReference type="NCBI Taxonomy" id="85551"/>
    <lineage>
        <taxon>Eukaryota</taxon>
        <taxon>Metazoa</taxon>
        <taxon>Ecdysozoa</taxon>
        <taxon>Arthropoda</taxon>
        <taxon>Crustacea</taxon>
        <taxon>Multicrustacea</taxon>
        <taxon>Malacostraca</taxon>
        <taxon>Eumalacostraca</taxon>
        <taxon>Eucarida</taxon>
        <taxon>Decapoda</taxon>
        <taxon>Pleocyemata</taxon>
        <taxon>Brachyura</taxon>
        <taxon>Eubrachyura</taxon>
        <taxon>Portunoidea</taxon>
        <taxon>Portunidae</taxon>
        <taxon>Portuninae</taxon>
        <taxon>Scylla</taxon>
    </lineage>
</organism>
<proteinExistence type="predicted"/>
<accession>A0A0P4WBC3</accession>
<dbReference type="GO" id="GO:0004252">
    <property type="term" value="F:serine-type endopeptidase activity"/>
    <property type="evidence" value="ECO:0007669"/>
    <property type="project" value="InterPro"/>
</dbReference>
<dbReference type="SUPFAM" id="SSF50494">
    <property type="entry name" value="Trypsin-like serine proteases"/>
    <property type="match status" value="1"/>
</dbReference>
<evidence type="ECO:0000259" key="2">
    <source>
        <dbReference type="PROSITE" id="PS50240"/>
    </source>
</evidence>
<dbReference type="Gene3D" id="2.40.10.10">
    <property type="entry name" value="Trypsin-like serine proteases"/>
    <property type="match status" value="1"/>
</dbReference>
<protein>
    <recommendedName>
        <fullName evidence="2">Peptidase S1 domain-containing protein</fullName>
    </recommendedName>
</protein>
<dbReference type="PRINTS" id="PR00722">
    <property type="entry name" value="CHYMOTRYPSIN"/>
</dbReference>
<dbReference type="PROSITE" id="PS00134">
    <property type="entry name" value="TRYPSIN_HIS"/>
    <property type="match status" value="1"/>
</dbReference>
<dbReference type="EMBL" id="GDRN01055584">
    <property type="protein sequence ID" value="JAI65955.1"/>
    <property type="molecule type" value="Transcribed_RNA"/>
</dbReference>
<name>A0A0P4WBC3_SCYOL</name>
<dbReference type="CDD" id="cd00190">
    <property type="entry name" value="Tryp_SPc"/>
    <property type="match status" value="1"/>
</dbReference>
<dbReference type="AlphaFoldDB" id="A0A0P4WBC3"/>
<dbReference type="InterPro" id="IPR001314">
    <property type="entry name" value="Peptidase_S1A"/>
</dbReference>
<dbReference type="SMART" id="SM00020">
    <property type="entry name" value="Tryp_SPc"/>
    <property type="match status" value="1"/>
</dbReference>
<dbReference type="PANTHER" id="PTHR24252:SF7">
    <property type="entry name" value="HYALIN"/>
    <property type="match status" value="1"/>
</dbReference>
<dbReference type="InterPro" id="IPR009003">
    <property type="entry name" value="Peptidase_S1_PA"/>
</dbReference>
<feature type="domain" description="Peptidase S1" evidence="2">
    <location>
        <begin position="24"/>
        <end position="185"/>
    </location>
</feature>
<dbReference type="InterPro" id="IPR043504">
    <property type="entry name" value="Peptidase_S1_PA_chymotrypsin"/>
</dbReference>
<dbReference type="FunFam" id="2.40.10.10:FF:000181">
    <property type="entry name" value="Chymotrypsinogen A"/>
    <property type="match status" value="1"/>
</dbReference>
<dbReference type="PROSITE" id="PS50240">
    <property type="entry name" value="TRYPSIN_DOM"/>
    <property type="match status" value="1"/>
</dbReference>
<keyword evidence="1" id="KW-1015">Disulfide bond</keyword>
<dbReference type="InterPro" id="IPR018114">
    <property type="entry name" value="TRYPSIN_HIS"/>
</dbReference>
<dbReference type="Pfam" id="PF00089">
    <property type="entry name" value="Trypsin"/>
    <property type="match status" value="1"/>
</dbReference>
<evidence type="ECO:0000313" key="3">
    <source>
        <dbReference type="EMBL" id="JAI65955.1"/>
    </source>
</evidence>
<dbReference type="GO" id="GO:0006508">
    <property type="term" value="P:proteolysis"/>
    <property type="evidence" value="ECO:0007669"/>
    <property type="project" value="InterPro"/>
</dbReference>
<evidence type="ECO:0000256" key="1">
    <source>
        <dbReference type="ARBA" id="ARBA00023157"/>
    </source>
</evidence>